<name>A0A165DNW9_EXIGL</name>
<evidence type="ECO:0000313" key="2">
    <source>
        <dbReference type="Proteomes" id="UP000077266"/>
    </source>
</evidence>
<dbReference type="InParanoid" id="A0A165DNW9"/>
<feature type="non-terminal residue" evidence="1">
    <location>
        <position position="154"/>
    </location>
</feature>
<protein>
    <submittedName>
        <fullName evidence="1">Uncharacterized protein</fullName>
    </submittedName>
</protein>
<dbReference type="AlphaFoldDB" id="A0A165DNW9"/>
<organism evidence="1 2">
    <name type="scientific">Exidia glandulosa HHB12029</name>
    <dbReference type="NCBI Taxonomy" id="1314781"/>
    <lineage>
        <taxon>Eukaryota</taxon>
        <taxon>Fungi</taxon>
        <taxon>Dikarya</taxon>
        <taxon>Basidiomycota</taxon>
        <taxon>Agaricomycotina</taxon>
        <taxon>Agaricomycetes</taxon>
        <taxon>Auriculariales</taxon>
        <taxon>Exidiaceae</taxon>
        <taxon>Exidia</taxon>
    </lineage>
</organism>
<sequence length="154" mass="17701">MRAVLEALRGTKHFTGEYRLLLSLEEICGADLRLTSAFISHALHGSSFLASSALRAVRYLHVVLELQREDGRFAAIDMGTEYLIVDMFSARRHLDETFHVELASLLRIPTLKRLLVRPRLYNVENIPSFLKILDEWAHATRDARVWLDDTPWAD</sequence>
<proteinExistence type="predicted"/>
<dbReference type="EMBL" id="KV426203">
    <property type="protein sequence ID" value="KZV85010.1"/>
    <property type="molecule type" value="Genomic_DNA"/>
</dbReference>
<gene>
    <name evidence="1" type="ORF">EXIGLDRAFT_775998</name>
</gene>
<keyword evidence="2" id="KW-1185">Reference proteome</keyword>
<reference evidence="1 2" key="1">
    <citation type="journal article" date="2016" name="Mol. Biol. Evol.">
        <title>Comparative Genomics of Early-Diverging Mushroom-Forming Fungi Provides Insights into the Origins of Lignocellulose Decay Capabilities.</title>
        <authorList>
            <person name="Nagy L.G."/>
            <person name="Riley R."/>
            <person name="Tritt A."/>
            <person name="Adam C."/>
            <person name="Daum C."/>
            <person name="Floudas D."/>
            <person name="Sun H."/>
            <person name="Yadav J.S."/>
            <person name="Pangilinan J."/>
            <person name="Larsson K.H."/>
            <person name="Matsuura K."/>
            <person name="Barry K."/>
            <person name="Labutti K."/>
            <person name="Kuo R."/>
            <person name="Ohm R.A."/>
            <person name="Bhattacharya S.S."/>
            <person name="Shirouzu T."/>
            <person name="Yoshinaga Y."/>
            <person name="Martin F.M."/>
            <person name="Grigoriev I.V."/>
            <person name="Hibbett D.S."/>
        </authorList>
    </citation>
    <scope>NUCLEOTIDE SEQUENCE [LARGE SCALE GENOMIC DNA]</scope>
    <source>
        <strain evidence="1 2">HHB12029</strain>
    </source>
</reference>
<accession>A0A165DNW9</accession>
<evidence type="ECO:0000313" key="1">
    <source>
        <dbReference type="EMBL" id="KZV85010.1"/>
    </source>
</evidence>
<dbReference type="Proteomes" id="UP000077266">
    <property type="component" value="Unassembled WGS sequence"/>
</dbReference>